<dbReference type="Proteomes" id="UP000014387">
    <property type="component" value="Unassembled WGS sequence"/>
</dbReference>
<dbReference type="Gene3D" id="1.25.40.340">
    <property type="match status" value="1"/>
</dbReference>
<comment type="caution">
    <text evidence="2">The sequence shown here is derived from an EMBL/GenBank/DDBJ whole genome shotgun (WGS) entry which is preliminary data.</text>
</comment>
<dbReference type="AlphaFoldDB" id="A0A9W5RDA3"/>
<dbReference type="GO" id="GO:0006071">
    <property type="term" value="P:glycerol metabolic process"/>
    <property type="evidence" value="ECO:0007669"/>
    <property type="project" value="InterPro"/>
</dbReference>
<accession>A0A9W5RDA3</accession>
<reference evidence="2 3" key="1">
    <citation type="submission" date="2013-05" db="EMBL/GenBank/DDBJ databases">
        <title>The Genome Sequence of Actinomyces europaeus ACS-120-V-COL10B.</title>
        <authorList>
            <consortium name="The Broad Institute Genomics Platform"/>
            <person name="Earl A."/>
            <person name="Ward D."/>
            <person name="Feldgarden M."/>
            <person name="Gevers D."/>
            <person name="Saerens B."/>
            <person name="Vaneechoutte M."/>
            <person name="Walker B."/>
            <person name="Young S."/>
            <person name="Zeng Q."/>
            <person name="Gargeya S."/>
            <person name="Fitzgerald M."/>
            <person name="Haas B."/>
            <person name="Abouelleil A."/>
            <person name="Allen A.W."/>
            <person name="Alvarado L."/>
            <person name="Arachchi H.M."/>
            <person name="Berlin A.M."/>
            <person name="Chapman S.B."/>
            <person name="Gainer-Dewar J."/>
            <person name="Goldberg J."/>
            <person name="Griggs A."/>
            <person name="Gujja S."/>
            <person name="Hansen M."/>
            <person name="Howarth C."/>
            <person name="Imamovic A."/>
            <person name="Ireland A."/>
            <person name="Larimer J."/>
            <person name="McCowan C."/>
            <person name="Murphy C."/>
            <person name="Pearson M."/>
            <person name="Poon T.W."/>
            <person name="Priest M."/>
            <person name="Roberts A."/>
            <person name="Saif S."/>
            <person name="Shea T."/>
            <person name="Sisk P."/>
            <person name="Sykes S."/>
            <person name="Wortman J."/>
            <person name="Nusbaum C."/>
            <person name="Birren B."/>
        </authorList>
    </citation>
    <scope>NUCLEOTIDE SEQUENCE [LARGE SCALE GENOMIC DNA]</scope>
    <source>
        <strain evidence="2 3">ACS-120-V-Col10b</strain>
    </source>
</reference>
<dbReference type="SUPFAM" id="SSF101473">
    <property type="entry name" value="DhaL-like"/>
    <property type="match status" value="1"/>
</dbReference>
<evidence type="ECO:0000313" key="2">
    <source>
        <dbReference type="EMBL" id="EPD30329.1"/>
    </source>
</evidence>
<dbReference type="InterPro" id="IPR036117">
    <property type="entry name" value="DhaL_dom_sf"/>
</dbReference>
<dbReference type="PROSITE" id="PS51480">
    <property type="entry name" value="DHAL"/>
    <property type="match status" value="1"/>
</dbReference>
<sequence length="529" mass="57283">MTSQYRCSLSGQDIVQFVDRCSEALDTLAPFLDDLNALGGSDFDTGANAARSFAAIKRLMQRSNEKVESAGAVLQALTVYARAGSAGHVGILITSVIAALAATSAGNEVRPIDMRAFLASLPRTVEDAFSTPAPELMEMAVAARQVALDTPDPIDAAHMMVGRASMVVQDALIDATSGWINPGACVFAVMISALHSVYENSLAPLEVARDMMRSLAQSTRISKTAESPHEGAQFSVDFHLDCMAEDLAEFRAGLDERGYRYSMQGSADQLGMGTWRFHIDTSDPSAVLPKVGWTRNIVVKDARYGELIGYDELAVQEEESGVLYLSRPTWQRPETVRVIALLRNEHFLEEVASTGAHVILNPIRQDAVLISELMLSAPSRVSLVVPGDEEAAEVAMRAKKLALKSAEVFVVSDTPPYSDVVVSVLAAKAAPIFMPQVGDRTAKITRDLLDSAARAAKARVAVLEEADPQAVSFSLKQLVGYGLERVVMIAPEPDMLLRHSIEMALDDRGATQYVEYARDNRTQVVLVNR</sequence>
<name>A0A9W5RDA3_9ACTO</name>
<feature type="domain" description="DhaL" evidence="1">
    <location>
        <begin position="12"/>
        <end position="196"/>
    </location>
</feature>
<evidence type="ECO:0000259" key="1">
    <source>
        <dbReference type="PROSITE" id="PS51480"/>
    </source>
</evidence>
<dbReference type="EMBL" id="AGWN01000001">
    <property type="protein sequence ID" value="EPD30329.1"/>
    <property type="molecule type" value="Genomic_DNA"/>
</dbReference>
<dbReference type="GO" id="GO:0004371">
    <property type="term" value="F:glycerone kinase activity"/>
    <property type="evidence" value="ECO:0007669"/>
    <property type="project" value="InterPro"/>
</dbReference>
<gene>
    <name evidence="2" type="ORF">HMPREF9238_00066</name>
</gene>
<protein>
    <recommendedName>
        <fullName evidence="1">DhaL domain-containing protein</fullName>
    </recommendedName>
</protein>
<dbReference type="OrthoDB" id="9760324at2"/>
<proteinExistence type="predicted"/>
<keyword evidence="3" id="KW-1185">Reference proteome</keyword>
<dbReference type="RefSeq" id="WP_016443441.1">
    <property type="nucleotide sequence ID" value="NZ_KE150266.1"/>
</dbReference>
<organism evidence="2 3">
    <name type="scientific">Gleimia europaea ACS-120-V-Col10b</name>
    <dbReference type="NCBI Taxonomy" id="883069"/>
    <lineage>
        <taxon>Bacteria</taxon>
        <taxon>Bacillati</taxon>
        <taxon>Actinomycetota</taxon>
        <taxon>Actinomycetes</taxon>
        <taxon>Actinomycetales</taxon>
        <taxon>Actinomycetaceae</taxon>
        <taxon>Gleimia</taxon>
    </lineage>
</organism>
<dbReference type="InterPro" id="IPR004007">
    <property type="entry name" value="DhaL_dom"/>
</dbReference>
<evidence type="ECO:0000313" key="3">
    <source>
        <dbReference type="Proteomes" id="UP000014387"/>
    </source>
</evidence>